<dbReference type="InterPro" id="IPR036890">
    <property type="entry name" value="HATPase_C_sf"/>
</dbReference>
<keyword evidence="7" id="KW-0067">ATP-binding</keyword>
<evidence type="ECO:0000256" key="1">
    <source>
        <dbReference type="ARBA" id="ARBA00000085"/>
    </source>
</evidence>
<dbReference type="Gene3D" id="3.30.450.20">
    <property type="entry name" value="PAS domain"/>
    <property type="match status" value="1"/>
</dbReference>
<organism evidence="10 11">
    <name type="scientific">Salegentibacter salegens</name>
    <dbReference type="NCBI Taxonomy" id="143223"/>
    <lineage>
        <taxon>Bacteria</taxon>
        <taxon>Pseudomonadati</taxon>
        <taxon>Bacteroidota</taxon>
        <taxon>Flavobacteriia</taxon>
        <taxon>Flavobacteriales</taxon>
        <taxon>Flavobacteriaceae</taxon>
        <taxon>Salegentibacter</taxon>
    </lineage>
</organism>
<dbReference type="Proteomes" id="UP000190235">
    <property type="component" value="Chromosome I"/>
</dbReference>
<keyword evidence="8" id="KW-0812">Transmembrane</keyword>
<evidence type="ECO:0000256" key="4">
    <source>
        <dbReference type="ARBA" id="ARBA00022679"/>
    </source>
</evidence>
<protein>
    <recommendedName>
        <fullName evidence="2">histidine kinase</fullName>
        <ecNumber evidence="2">2.7.13.3</ecNumber>
    </recommendedName>
</protein>
<dbReference type="EMBL" id="LT670848">
    <property type="protein sequence ID" value="SHM69995.1"/>
    <property type="molecule type" value="Genomic_DNA"/>
</dbReference>
<keyword evidence="4" id="KW-0808">Transferase</keyword>
<dbReference type="RefSeq" id="WP_079734798.1">
    <property type="nucleotide sequence ID" value="NZ_LT670848.1"/>
</dbReference>
<gene>
    <name evidence="10" type="ORF">SAMN05878281_1638</name>
</gene>
<keyword evidence="8" id="KW-0472">Membrane</keyword>
<evidence type="ECO:0000256" key="6">
    <source>
        <dbReference type="ARBA" id="ARBA00022777"/>
    </source>
</evidence>
<dbReference type="InterPro" id="IPR013783">
    <property type="entry name" value="Ig-like_fold"/>
</dbReference>
<dbReference type="PANTHER" id="PTHR41523:SF8">
    <property type="entry name" value="ETHYLENE RESPONSE SENSOR PROTEIN"/>
    <property type="match status" value="1"/>
</dbReference>
<keyword evidence="8" id="KW-1133">Transmembrane helix</keyword>
<keyword evidence="6 10" id="KW-0418">Kinase</keyword>
<dbReference type="Pfam" id="PF07568">
    <property type="entry name" value="HisKA_2"/>
    <property type="match status" value="1"/>
</dbReference>
<dbReference type="SUPFAM" id="SSF55874">
    <property type="entry name" value="ATPase domain of HSP90 chaperone/DNA topoisomerase II/histidine kinase"/>
    <property type="match status" value="1"/>
</dbReference>
<dbReference type="OrthoDB" id="9767435at2"/>
<dbReference type="STRING" id="143223.SAMN05878281_1638"/>
<dbReference type="PANTHER" id="PTHR41523">
    <property type="entry name" value="TWO-COMPONENT SYSTEM SENSOR PROTEIN"/>
    <property type="match status" value="1"/>
</dbReference>
<feature type="transmembrane region" description="Helical" evidence="8">
    <location>
        <begin position="104"/>
        <end position="124"/>
    </location>
</feature>
<accession>A0A1M7KXK8</accession>
<feature type="domain" description="Signal transduction histidine kinase subgroup 2 dimerisation and phosphoacceptor" evidence="9">
    <location>
        <begin position="152"/>
        <end position="221"/>
    </location>
</feature>
<reference evidence="11" key="1">
    <citation type="submission" date="2016-11" db="EMBL/GenBank/DDBJ databases">
        <authorList>
            <person name="Varghese N."/>
            <person name="Submissions S."/>
        </authorList>
    </citation>
    <scope>NUCLEOTIDE SEQUENCE [LARGE SCALE GENOMIC DNA]</scope>
    <source>
        <strain evidence="11">ACAM 48</strain>
    </source>
</reference>
<sequence>MINTSPGFLKNTSEIVLPSEYRRFSATISVLGQTNPKDIKYRFRLLNSESDKQWFTTFPGKELLYANLAAGTYVLQVEAFNISKQRLGERISLKVISEEVFYRTWWFALLLFLSASLTILYLFYQYKTKQELFAKNEIALNEAKTKNTMMLEIHHRIKNNLQIVSGLLGLQMAKSSNRDLREKLQDSQSRIESIAGIHNLLYNSSNQDLISVRENIEKSVAYYKKLFPINAMYHLDVDGSILNIKQATPFALLLNELINNSNKHAFQETEHPEIFIKFEKRDNRYLFVYFDNGSFKKQESQKESMGMKIIEMMNKQLKGDLKIENTSNFKLTLLFPTNE</sequence>
<evidence type="ECO:0000313" key="10">
    <source>
        <dbReference type="EMBL" id="SHM69995.1"/>
    </source>
</evidence>
<evidence type="ECO:0000256" key="8">
    <source>
        <dbReference type="SAM" id="Phobius"/>
    </source>
</evidence>
<keyword evidence="5" id="KW-0547">Nucleotide-binding</keyword>
<evidence type="ECO:0000256" key="3">
    <source>
        <dbReference type="ARBA" id="ARBA00022553"/>
    </source>
</evidence>
<dbReference type="InterPro" id="IPR011495">
    <property type="entry name" value="Sig_transdc_His_kin_sub2_dim/P"/>
</dbReference>
<dbReference type="GO" id="GO:0005524">
    <property type="term" value="F:ATP binding"/>
    <property type="evidence" value="ECO:0007669"/>
    <property type="project" value="UniProtKB-KW"/>
</dbReference>
<name>A0A1M7KXK8_9FLAO</name>
<evidence type="ECO:0000256" key="7">
    <source>
        <dbReference type="ARBA" id="ARBA00022840"/>
    </source>
</evidence>
<evidence type="ECO:0000256" key="5">
    <source>
        <dbReference type="ARBA" id="ARBA00022741"/>
    </source>
</evidence>
<keyword evidence="11" id="KW-1185">Reference proteome</keyword>
<evidence type="ECO:0000256" key="2">
    <source>
        <dbReference type="ARBA" id="ARBA00012438"/>
    </source>
</evidence>
<dbReference type="AlphaFoldDB" id="A0A1M7KXK8"/>
<dbReference type="Gene3D" id="2.60.40.10">
    <property type="entry name" value="Immunoglobulins"/>
    <property type="match status" value="1"/>
</dbReference>
<dbReference type="GO" id="GO:0004673">
    <property type="term" value="F:protein histidine kinase activity"/>
    <property type="evidence" value="ECO:0007669"/>
    <property type="project" value="UniProtKB-EC"/>
</dbReference>
<evidence type="ECO:0000259" key="9">
    <source>
        <dbReference type="Pfam" id="PF07568"/>
    </source>
</evidence>
<comment type="catalytic activity">
    <reaction evidence="1">
        <text>ATP + protein L-histidine = ADP + protein N-phospho-L-histidine.</text>
        <dbReference type="EC" id="2.7.13.3"/>
    </reaction>
</comment>
<dbReference type="EC" id="2.7.13.3" evidence="2"/>
<keyword evidence="3" id="KW-0597">Phosphoprotein</keyword>
<proteinExistence type="predicted"/>
<dbReference type="Gene3D" id="3.30.565.10">
    <property type="entry name" value="Histidine kinase-like ATPase, C-terminal domain"/>
    <property type="match status" value="1"/>
</dbReference>
<evidence type="ECO:0000313" key="11">
    <source>
        <dbReference type="Proteomes" id="UP000190235"/>
    </source>
</evidence>